<proteinExistence type="predicted"/>
<keyword evidence="1" id="KW-0732">Signal</keyword>
<feature type="chain" id="PRO_5011636635" description="Outer membrane protein beta-barrel domain-containing protein" evidence="1">
    <location>
        <begin position="21"/>
        <end position="181"/>
    </location>
</feature>
<evidence type="ECO:0000313" key="3">
    <source>
        <dbReference type="Proteomes" id="UP000199673"/>
    </source>
</evidence>
<sequence>MKKLLIIGAFLTAFINSSYGQEGTIRVNPAVMLGVPIGDFSEVYGMGVGIGVKGLYSLNTGGELTFSTGYTRFGLKDSYAAGLKGSLGIIPLLAGYRHHLERIYLEPQLGLSINSSTIKGSFLGMDSFGGSASSTSLGYAATVGYFLGDIDLSLRYQGLALSGDGLGFIGIRVGYQFKLKN</sequence>
<organism evidence="2 3">
    <name type="scientific">Algoriphagus locisalis</name>
    <dbReference type="NCBI Taxonomy" id="305507"/>
    <lineage>
        <taxon>Bacteria</taxon>
        <taxon>Pseudomonadati</taxon>
        <taxon>Bacteroidota</taxon>
        <taxon>Cytophagia</taxon>
        <taxon>Cytophagales</taxon>
        <taxon>Cyclobacteriaceae</taxon>
        <taxon>Algoriphagus</taxon>
    </lineage>
</organism>
<dbReference type="OrthoDB" id="764246at2"/>
<feature type="signal peptide" evidence="1">
    <location>
        <begin position="1"/>
        <end position="20"/>
    </location>
</feature>
<evidence type="ECO:0008006" key="4">
    <source>
        <dbReference type="Google" id="ProtNLM"/>
    </source>
</evidence>
<name>A0A1I7E8D7_9BACT</name>
<accession>A0A1I7E8D7</accession>
<dbReference type="Proteomes" id="UP000199673">
    <property type="component" value="Unassembled WGS sequence"/>
</dbReference>
<evidence type="ECO:0000313" key="2">
    <source>
        <dbReference type="EMBL" id="SFU20191.1"/>
    </source>
</evidence>
<dbReference type="AlphaFoldDB" id="A0A1I7E8D7"/>
<reference evidence="3" key="1">
    <citation type="submission" date="2016-10" db="EMBL/GenBank/DDBJ databases">
        <authorList>
            <person name="Varghese N."/>
            <person name="Submissions S."/>
        </authorList>
    </citation>
    <scope>NUCLEOTIDE SEQUENCE [LARGE SCALE GENOMIC DNA]</scope>
    <source>
        <strain evidence="3">DSM 23445</strain>
    </source>
</reference>
<keyword evidence="3" id="KW-1185">Reference proteome</keyword>
<dbReference type="RefSeq" id="WP_091698388.1">
    <property type="nucleotide sequence ID" value="NZ_FPBF01000012.1"/>
</dbReference>
<dbReference type="EMBL" id="FPBF01000012">
    <property type="protein sequence ID" value="SFU20191.1"/>
    <property type="molecule type" value="Genomic_DNA"/>
</dbReference>
<protein>
    <recommendedName>
        <fullName evidence="4">Outer membrane protein beta-barrel domain-containing protein</fullName>
    </recommendedName>
</protein>
<evidence type="ECO:0000256" key="1">
    <source>
        <dbReference type="SAM" id="SignalP"/>
    </source>
</evidence>
<gene>
    <name evidence="2" type="ORF">SAMN04489724_0264</name>
</gene>
<dbReference type="STRING" id="305507.SAMN04489724_0264"/>